<evidence type="ECO:0000256" key="1">
    <source>
        <dbReference type="ARBA" id="ARBA00023125"/>
    </source>
</evidence>
<dbReference type="EMBL" id="ADBJ01000042">
    <property type="protein sequence ID" value="EFA77451.1"/>
    <property type="molecule type" value="Genomic_DNA"/>
</dbReference>
<dbReference type="Proteomes" id="UP000001396">
    <property type="component" value="Unassembled WGS sequence"/>
</dbReference>
<dbReference type="SUPFAM" id="SSF100939">
    <property type="entry name" value="SPOC domain-like"/>
    <property type="match status" value="1"/>
</dbReference>
<comment type="caution">
    <text evidence="3">The sequence shown here is derived from an EMBL/GenBank/DDBJ whole genome shotgun (WGS) entry which is preliminary data.</text>
</comment>
<keyword evidence="1" id="KW-0238">DNA-binding</keyword>
<dbReference type="AlphaFoldDB" id="D3BLK0"/>
<keyword evidence="4" id="KW-1185">Reference proteome</keyword>
<name>D3BLK0_HETP5</name>
<reference evidence="3 4" key="1">
    <citation type="journal article" date="2011" name="Genome Res.">
        <title>Phylogeny-wide analysis of social amoeba genomes highlights ancient origins for complex intercellular communication.</title>
        <authorList>
            <person name="Heidel A.J."/>
            <person name="Lawal H.M."/>
            <person name="Felder M."/>
            <person name="Schilde C."/>
            <person name="Helps N.R."/>
            <person name="Tunggal B."/>
            <person name="Rivero F."/>
            <person name="John U."/>
            <person name="Schleicher M."/>
            <person name="Eichinger L."/>
            <person name="Platzer M."/>
            <person name="Noegel A.A."/>
            <person name="Schaap P."/>
            <person name="Gloeckner G."/>
        </authorList>
    </citation>
    <scope>NUCLEOTIDE SEQUENCE [LARGE SCALE GENOMIC DNA]</scope>
    <source>
        <strain evidence="4">ATCC 26659 / Pp 5 / PN500</strain>
    </source>
</reference>
<evidence type="ECO:0000313" key="3">
    <source>
        <dbReference type="EMBL" id="EFA77451.1"/>
    </source>
</evidence>
<dbReference type="Gene3D" id="1.10.1600.10">
    <property type="match status" value="1"/>
</dbReference>
<dbReference type="RefSeq" id="XP_020429579.1">
    <property type="nucleotide sequence ID" value="XM_020582798.1"/>
</dbReference>
<protein>
    <recommendedName>
        <fullName evidence="2">Ku domain-containing protein</fullName>
    </recommendedName>
</protein>
<dbReference type="Gene3D" id="2.40.290.10">
    <property type="match status" value="1"/>
</dbReference>
<dbReference type="PANTHER" id="PTHR12604">
    <property type="entry name" value="KU AUTOANTIGEN DNA HELICASE"/>
    <property type="match status" value="1"/>
</dbReference>
<proteinExistence type="predicted"/>
<dbReference type="STRING" id="670386.D3BLK0"/>
<dbReference type="InterPro" id="IPR016194">
    <property type="entry name" value="SPOC-like_C_dom_sf"/>
</dbReference>
<dbReference type="GO" id="GO:0043564">
    <property type="term" value="C:Ku70:Ku80 complex"/>
    <property type="evidence" value="ECO:0007669"/>
    <property type="project" value="TreeGrafter"/>
</dbReference>
<dbReference type="PANTHER" id="PTHR12604:SF4">
    <property type="entry name" value="X-RAY REPAIR CROSS-COMPLEMENTING PROTEIN 5"/>
    <property type="match status" value="1"/>
</dbReference>
<accession>D3BLK0</accession>
<dbReference type="InterPro" id="IPR006164">
    <property type="entry name" value="DNA_bd_Ku70/Ku80"/>
</dbReference>
<dbReference type="GO" id="GO:0042162">
    <property type="term" value="F:telomeric DNA binding"/>
    <property type="evidence" value="ECO:0007669"/>
    <property type="project" value="TreeGrafter"/>
</dbReference>
<gene>
    <name evidence="3" type="ORF">PPL_12053</name>
</gene>
<evidence type="ECO:0000259" key="2">
    <source>
        <dbReference type="Pfam" id="PF02735"/>
    </source>
</evidence>
<dbReference type="GO" id="GO:0006303">
    <property type="term" value="P:double-strand break repair via nonhomologous end joining"/>
    <property type="evidence" value="ECO:0007669"/>
    <property type="project" value="InterPro"/>
</dbReference>
<organism evidence="3 4">
    <name type="scientific">Heterostelium pallidum (strain ATCC 26659 / Pp 5 / PN500)</name>
    <name type="common">Cellular slime mold</name>
    <name type="synonym">Polysphondylium pallidum</name>
    <dbReference type="NCBI Taxonomy" id="670386"/>
    <lineage>
        <taxon>Eukaryota</taxon>
        <taxon>Amoebozoa</taxon>
        <taxon>Evosea</taxon>
        <taxon>Eumycetozoa</taxon>
        <taxon>Dictyostelia</taxon>
        <taxon>Acytosteliales</taxon>
        <taxon>Acytosteliaceae</taxon>
        <taxon>Heterostelium</taxon>
    </lineage>
</organism>
<dbReference type="GeneID" id="31367520"/>
<dbReference type="GO" id="GO:0000723">
    <property type="term" value="P:telomere maintenance"/>
    <property type="evidence" value="ECO:0007669"/>
    <property type="project" value="TreeGrafter"/>
</dbReference>
<dbReference type="InParanoid" id="D3BLK0"/>
<feature type="domain" description="Ku" evidence="2">
    <location>
        <begin position="3"/>
        <end position="94"/>
    </location>
</feature>
<dbReference type="Pfam" id="PF02735">
    <property type="entry name" value="Ku"/>
    <property type="match status" value="1"/>
</dbReference>
<dbReference type="GO" id="GO:0003690">
    <property type="term" value="F:double-stranded DNA binding"/>
    <property type="evidence" value="ECO:0007669"/>
    <property type="project" value="TreeGrafter"/>
</dbReference>
<evidence type="ECO:0000313" key="4">
    <source>
        <dbReference type="Proteomes" id="UP000001396"/>
    </source>
</evidence>
<sequence length="118" mass="13228">MMVSPPADKVARSALSSLIHGMSEIKQALLSRYVKRNGRSASISLLYPHIKANYECIYVCQLPFLDDLKQYQFSPIVPTNAATRKPFIPTAEQVDAARALIDSMDLMTAEEEIKITKR</sequence>